<dbReference type="Gene3D" id="3.90.79.10">
    <property type="entry name" value="Nucleoside Triphosphate Pyrophosphohydrolase"/>
    <property type="match status" value="1"/>
</dbReference>
<dbReference type="PANTHER" id="PTHR10885">
    <property type="entry name" value="ISOPENTENYL-DIPHOSPHATE DELTA-ISOMERASE"/>
    <property type="match status" value="1"/>
</dbReference>
<dbReference type="OrthoDB" id="9780586at2"/>
<dbReference type="InterPro" id="IPR000086">
    <property type="entry name" value="NUDIX_hydrolase_dom"/>
</dbReference>
<dbReference type="Proteomes" id="UP000242682">
    <property type="component" value="Unassembled WGS sequence"/>
</dbReference>
<dbReference type="SUPFAM" id="SSF55811">
    <property type="entry name" value="Nudix"/>
    <property type="match status" value="1"/>
</dbReference>
<comment type="caution">
    <text evidence="2">The sequence shown here is derived from an EMBL/GenBank/DDBJ whole genome shotgun (WGS) entry which is preliminary data.</text>
</comment>
<gene>
    <name evidence="2" type="ORF">B0H99_10532</name>
</gene>
<dbReference type="CDD" id="cd04692">
    <property type="entry name" value="NUDIX_Hydrolase"/>
    <property type="match status" value="1"/>
</dbReference>
<dbReference type="GO" id="GO:0016853">
    <property type="term" value="F:isomerase activity"/>
    <property type="evidence" value="ECO:0007669"/>
    <property type="project" value="UniProtKB-KW"/>
</dbReference>
<protein>
    <submittedName>
        <fullName evidence="2">Isopentenyldiphosphate isomerase</fullName>
    </submittedName>
</protein>
<keyword evidence="3" id="KW-1185">Reference proteome</keyword>
<evidence type="ECO:0000313" key="2">
    <source>
        <dbReference type="EMBL" id="PSL40256.1"/>
    </source>
</evidence>
<evidence type="ECO:0000313" key="3">
    <source>
        <dbReference type="Proteomes" id="UP000242682"/>
    </source>
</evidence>
<dbReference type="PANTHER" id="PTHR10885:SF0">
    <property type="entry name" value="ISOPENTENYL-DIPHOSPHATE DELTA-ISOMERASE"/>
    <property type="match status" value="1"/>
</dbReference>
<reference evidence="2 3" key="1">
    <citation type="submission" date="2018-03" db="EMBL/GenBank/DDBJ databases">
        <title>Genomic Encyclopedia of Type Strains, Phase III (KMG-III): the genomes of soil and plant-associated and newly described type strains.</title>
        <authorList>
            <person name="Whitman W."/>
        </authorList>
    </citation>
    <scope>NUCLEOTIDE SEQUENCE [LARGE SCALE GENOMIC DNA]</scope>
    <source>
        <strain evidence="2 3">CGMCC 1.12259</strain>
    </source>
</reference>
<dbReference type="InterPro" id="IPR015797">
    <property type="entry name" value="NUDIX_hydrolase-like_dom_sf"/>
</dbReference>
<dbReference type="Pfam" id="PF00293">
    <property type="entry name" value="NUDIX"/>
    <property type="match status" value="1"/>
</dbReference>
<dbReference type="RefSeq" id="WP_106533048.1">
    <property type="nucleotide sequence ID" value="NZ_PYAT01000005.1"/>
</dbReference>
<evidence type="ECO:0000259" key="1">
    <source>
        <dbReference type="PROSITE" id="PS51462"/>
    </source>
</evidence>
<dbReference type="PROSITE" id="PS51462">
    <property type="entry name" value="NUDIX"/>
    <property type="match status" value="1"/>
</dbReference>
<organism evidence="2 3">
    <name type="scientific">Planomicrobium soli</name>
    <dbReference type="NCBI Taxonomy" id="1176648"/>
    <lineage>
        <taxon>Bacteria</taxon>
        <taxon>Bacillati</taxon>
        <taxon>Bacillota</taxon>
        <taxon>Bacilli</taxon>
        <taxon>Bacillales</taxon>
        <taxon>Caryophanaceae</taxon>
        <taxon>Planomicrobium</taxon>
    </lineage>
</organism>
<accession>A0A2P8H212</accession>
<feature type="domain" description="Nudix hydrolase" evidence="1">
    <location>
        <begin position="29"/>
        <end position="169"/>
    </location>
</feature>
<sequence length="209" mass="24035">MEAEKITVCDEDGVSLGVATRQEIHEKGHWHETFHCWFVSRKQGKDTIHLQLRSRDKKDFPNMFDITAAGHILSDETMEDGVREIEEELGIAVSFEALIPLGVIKDQIFRDDFIDNERCHVFLYLTEGNIDAMYRLQREEVAGIVTADFQEFYKLCSGLKKSITVEGFVADEKGRKAAIRKSIGNKDLVPHNLSYWKQITQFIQKELAQ</sequence>
<dbReference type="EMBL" id="PYAT01000005">
    <property type="protein sequence ID" value="PSL40256.1"/>
    <property type="molecule type" value="Genomic_DNA"/>
</dbReference>
<name>A0A2P8H212_9BACL</name>
<proteinExistence type="predicted"/>
<dbReference type="AlphaFoldDB" id="A0A2P8H212"/>
<keyword evidence="2" id="KW-0413">Isomerase</keyword>